<evidence type="ECO:0000256" key="1">
    <source>
        <dbReference type="SAM" id="Phobius"/>
    </source>
</evidence>
<dbReference type="Proteomes" id="UP000783796">
    <property type="component" value="Unassembled WGS sequence"/>
</dbReference>
<name>A0A948TBG4_9BACT</name>
<reference evidence="2" key="1">
    <citation type="journal article" date="2021" name="PeerJ">
        <title>Extensive microbial diversity within the chicken gut microbiome revealed by metagenomics and culture.</title>
        <authorList>
            <person name="Gilroy R."/>
            <person name="Ravi A."/>
            <person name="Getino M."/>
            <person name="Pursley I."/>
            <person name="Horton D.L."/>
            <person name="Alikhan N.F."/>
            <person name="Baker D."/>
            <person name="Gharbi K."/>
            <person name="Hall N."/>
            <person name="Watson M."/>
            <person name="Adriaenssens E.M."/>
            <person name="Foster-Nyarko E."/>
            <person name="Jarju S."/>
            <person name="Secka A."/>
            <person name="Antonio M."/>
            <person name="Oren A."/>
            <person name="Chaudhuri R.R."/>
            <person name="La Ragione R."/>
            <person name="Hildebrand F."/>
            <person name="Pallen M.J."/>
        </authorList>
    </citation>
    <scope>NUCLEOTIDE SEQUENCE</scope>
    <source>
        <strain evidence="2">G4-2901</strain>
    </source>
</reference>
<accession>A0A948TBG4</accession>
<sequence length="274" mass="32512">MRHTRMSRKIPHTFSDRVLDFRFPTSWQELNQEQLRYVFFAITLFAPAKAKTYIFMRFTGIRMKKKVKDGWLCTFRISWRKKLRFIMHDWQICSFIRQLDFISKPNGYPVRLDCIAGRYAIDAMLHGLAFEEYLCCENHYQGYLYSQDINHLKSLYGFLYKKHPGLKGTLKAFLSRQKEYELMSVFLWWGSIKLYFSSMFHHFFQPIQSIGDADQPEIPDLMGAMNAQIRALTGGDVTKEKEVLQMDCWRALTELDAKAHDIQELKSRQKNGRN</sequence>
<dbReference type="EMBL" id="JAHLFW010000063">
    <property type="protein sequence ID" value="MBU3838058.1"/>
    <property type="molecule type" value="Genomic_DNA"/>
</dbReference>
<feature type="transmembrane region" description="Helical" evidence="1">
    <location>
        <begin position="37"/>
        <end position="56"/>
    </location>
</feature>
<organism evidence="2 3">
    <name type="scientific">Candidatus Phocaeicola faecigallinarum</name>
    <dbReference type="NCBI Taxonomy" id="2838732"/>
    <lineage>
        <taxon>Bacteria</taxon>
        <taxon>Pseudomonadati</taxon>
        <taxon>Bacteroidota</taxon>
        <taxon>Bacteroidia</taxon>
        <taxon>Bacteroidales</taxon>
        <taxon>Bacteroidaceae</taxon>
        <taxon>Phocaeicola</taxon>
    </lineage>
</organism>
<evidence type="ECO:0000313" key="2">
    <source>
        <dbReference type="EMBL" id="MBU3838058.1"/>
    </source>
</evidence>
<evidence type="ECO:0000313" key="3">
    <source>
        <dbReference type="Proteomes" id="UP000783796"/>
    </source>
</evidence>
<gene>
    <name evidence="2" type="ORF">H9777_07045</name>
</gene>
<keyword evidence="1" id="KW-0812">Transmembrane</keyword>
<reference evidence="2" key="2">
    <citation type="submission" date="2021-04" db="EMBL/GenBank/DDBJ databases">
        <authorList>
            <person name="Gilroy R."/>
        </authorList>
    </citation>
    <scope>NUCLEOTIDE SEQUENCE</scope>
    <source>
        <strain evidence="2">G4-2901</strain>
    </source>
</reference>
<proteinExistence type="predicted"/>
<keyword evidence="1" id="KW-1133">Transmembrane helix</keyword>
<comment type="caution">
    <text evidence="2">The sequence shown here is derived from an EMBL/GenBank/DDBJ whole genome shotgun (WGS) entry which is preliminary data.</text>
</comment>
<protein>
    <submittedName>
        <fullName evidence="2">Uncharacterized protein</fullName>
    </submittedName>
</protein>
<keyword evidence="1" id="KW-0472">Membrane</keyword>
<dbReference type="AlphaFoldDB" id="A0A948TBG4"/>